<dbReference type="InterPro" id="IPR001173">
    <property type="entry name" value="Glyco_trans_2-like"/>
</dbReference>
<accession>A0ABY7NNN6</accession>
<dbReference type="SUPFAM" id="SSF53448">
    <property type="entry name" value="Nucleotide-diphospho-sugar transferases"/>
    <property type="match status" value="1"/>
</dbReference>
<organism evidence="6 7">
    <name type="scientific">Sphingomonas abietis</name>
    <dbReference type="NCBI Taxonomy" id="3012344"/>
    <lineage>
        <taxon>Bacteria</taxon>
        <taxon>Pseudomonadati</taxon>
        <taxon>Pseudomonadota</taxon>
        <taxon>Alphaproteobacteria</taxon>
        <taxon>Sphingomonadales</taxon>
        <taxon>Sphingomonadaceae</taxon>
        <taxon>Sphingomonas</taxon>
    </lineage>
</organism>
<evidence type="ECO:0000259" key="4">
    <source>
        <dbReference type="Pfam" id="PF00535"/>
    </source>
</evidence>
<proteinExistence type="inferred from homology"/>
<evidence type="ECO:0000313" key="7">
    <source>
        <dbReference type="Proteomes" id="UP001210865"/>
    </source>
</evidence>
<dbReference type="InterPro" id="IPR027791">
    <property type="entry name" value="Galactosyl_T_C"/>
</dbReference>
<dbReference type="Gene3D" id="3.90.550.10">
    <property type="entry name" value="Spore Coat Polysaccharide Biosynthesis Protein SpsA, Chain A"/>
    <property type="match status" value="1"/>
</dbReference>
<dbReference type="Pfam" id="PF00535">
    <property type="entry name" value="Glycos_transf_2"/>
    <property type="match status" value="1"/>
</dbReference>
<dbReference type="GO" id="GO:0016757">
    <property type="term" value="F:glycosyltransferase activity"/>
    <property type="evidence" value="ECO:0007669"/>
    <property type="project" value="UniProtKB-KW"/>
</dbReference>
<evidence type="ECO:0000256" key="3">
    <source>
        <dbReference type="ARBA" id="ARBA00022679"/>
    </source>
</evidence>
<dbReference type="PANTHER" id="PTHR43179">
    <property type="entry name" value="RHAMNOSYLTRANSFERASE WBBL"/>
    <property type="match status" value="1"/>
</dbReference>
<dbReference type="Proteomes" id="UP001210865">
    <property type="component" value="Chromosome"/>
</dbReference>
<dbReference type="EMBL" id="CP115174">
    <property type="protein sequence ID" value="WBO21524.1"/>
    <property type="molecule type" value="Genomic_DNA"/>
</dbReference>
<feature type="domain" description="Glycosyltransferase 2-like" evidence="4">
    <location>
        <begin position="5"/>
        <end position="126"/>
    </location>
</feature>
<dbReference type="Pfam" id="PF02709">
    <property type="entry name" value="Glyco_transf_7C"/>
    <property type="match status" value="1"/>
</dbReference>
<keyword evidence="7" id="KW-1185">Reference proteome</keyword>
<evidence type="ECO:0000259" key="5">
    <source>
        <dbReference type="Pfam" id="PF02709"/>
    </source>
</evidence>
<feature type="domain" description="Galactosyltransferase C-terminal" evidence="5">
    <location>
        <begin position="158"/>
        <end position="202"/>
    </location>
</feature>
<comment type="similarity">
    <text evidence="1">Belongs to the glycosyltransferase 2 family.</text>
</comment>
<dbReference type="RefSeq" id="WP_270076173.1">
    <property type="nucleotide sequence ID" value="NZ_CP115174.1"/>
</dbReference>
<dbReference type="PANTHER" id="PTHR43179:SF12">
    <property type="entry name" value="GALACTOFURANOSYLTRANSFERASE GLFT2"/>
    <property type="match status" value="1"/>
</dbReference>
<keyword evidence="3 6" id="KW-0808">Transferase</keyword>
<name>A0ABY7NNN6_9SPHN</name>
<dbReference type="InterPro" id="IPR029044">
    <property type="entry name" value="Nucleotide-diphossugar_trans"/>
</dbReference>
<evidence type="ECO:0000313" key="6">
    <source>
        <dbReference type="EMBL" id="WBO21524.1"/>
    </source>
</evidence>
<reference evidence="6 7" key="1">
    <citation type="submission" date="2022-12" db="EMBL/GenBank/DDBJ databases">
        <title>Sphingomonas abieness sp. nov., an endophytic bacterium isolated from Abies koreana.</title>
        <authorList>
            <person name="Jiang L."/>
            <person name="Lee J."/>
        </authorList>
    </citation>
    <scope>NUCLEOTIDE SEQUENCE [LARGE SCALE GENOMIC DNA]</scope>
    <source>
        <strain evidence="7">PAMB 00755</strain>
    </source>
</reference>
<sequence>MNGVSVLTLVRNRAAHLDNLVEGLSRSDRRPDELVVIDMSDEPVTPGAQAFPVHIERMPTQGLPLAAARNRAAALAHHDRLVFLDVDCIPTAACIGRLADALERQDALLCADVRYLGPGDASPGWTEDSLLARGRAHPVRTFPAHGLREEPNPGLFWSLAFAIRKRRFEALGGFDERFVGYGGEDTDFGFRAAAAGLPLLFVGGAIACHQHHDSYEPPVQHVADIVRNATIFHARWGRWPMEGWLDAFAAMGLVRWTDQELVLRRPPTQDEHDATRSSWPLQ</sequence>
<protein>
    <submittedName>
        <fullName evidence="6">Glycosyltransferase</fullName>
        <ecNumber evidence="6">2.4.-.-</ecNumber>
    </submittedName>
</protein>
<evidence type="ECO:0000256" key="1">
    <source>
        <dbReference type="ARBA" id="ARBA00006739"/>
    </source>
</evidence>
<keyword evidence="2 6" id="KW-0328">Glycosyltransferase</keyword>
<evidence type="ECO:0000256" key="2">
    <source>
        <dbReference type="ARBA" id="ARBA00022676"/>
    </source>
</evidence>
<gene>
    <name evidence="6" type="ORF">PBT88_15240</name>
</gene>
<dbReference type="EC" id="2.4.-.-" evidence="6"/>